<feature type="domain" description="DUF6908" evidence="1">
    <location>
        <begin position="8"/>
        <end position="74"/>
    </location>
</feature>
<protein>
    <recommendedName>
        <fullName evidence="1">DUF6908 domain-containing protein</fullName>
    </recommendedName>
</protein>
<comment type="caution">
    <text evidence="2">The sequence shown here is derived from an EMBL/GenBank/DDBJ whole genome shotgun (WGS) entry which is preliminary data.</text>
</comment>
<evidence type="ECO:0000259" key="1">
    <source>
        <dbReference type="Pfam" id="PF21849"/>
    </source>
</evidence>
<dbReference type="Pfam" id="PF21849">
    <property type="entry name" value="DUF6908"/>
    <property type="match status" value="1"/>
</dbReference>
<organism evidence="2">
    <name type="scientific">marine sediment metagenome</name>
    <dbReference type="NCBI Taxonomy" id="412755"/>
    <lineage>
        <taxon>unclassified sequences</taxon>
        <taxon>metagenomes</taxon>
        <taxon>ecological metagenomes</taxon>
    </lineage>
</organism>
<dbReference type="EMBL" id="LAZR01001198">
    <property type="protein sequence ID" value="KKN48869.1"/>
    <property type="molecule type" value="Genomic_DNA"/>
</dbReference>
<dbReference type="AlphaFoldDB" id="A0A0F9R2B3"/>
<sequence>MIYQQIYKELVKIINLDELIKKQYLKFTSNGFMDLHCDFVRKDEKGSVIITLSHNYIQNGDVIPDPDMQIRINYRGSE</sequence>
<dbReference type="InterPro" id="IPR054203">
    <property type="entry name" value="DUF6908"/>
</dbReference>
<reference evidence="2" key="1">
    <citation type="journal article" date="2015" name="Nature">
        <title>Complex archaea that bridge the gap between prokaryotes and eukaryotes.</title>
        <authorList>
            <person name="Spang A."/>
            <person name="Saw J.H."/>
            <person name="Jorgensen S.L."/>
            <person name="Zaremba-Niedzwiedzka K."/>
            <person name="Martijn J."/>
            <person name="Lind A.E."/>
            <person name="van Eijk R."/>
            <person name="Schleper C."/>
            <person name="Guy L."/>
            <person name="Ettema T.J."/>
        </authorList>
    </citation>
    <scope>NUCLEOTIDE SEQUENCE</scope>
</reference>
<accession>A0A0F9R2B3</accession>
<proteinExistence type="predicted"/>
<name>A0A0F9R2B3_9ZZZZ</name>
<gene>
    <name evidence="2" type="ORF">LCGC14_0648420</name>
</gene>
<evidence type="ECO:0000313" key="2">
    <source>
        <dbReference type="EMBL" id="KKN48869.1"/>
    </source>
</evidence>